<sequence length="145" mass="15887">MQDVDFTRSFTGGHESGRANGRKKAELQPSGLPVNAVLFIGFTMTTIVVHVKILTGGRERRMPEIVTPEPLGHVLQVAQLIQADRDNRRASGSPSRTNQGQAPKLKERKAGTKKQREITVDELNTAIGRTTASLQDSVLKTTSKR</sequence>
<evidence type="ECO:0000313" key="3">
    <source>
        <dbReference type="EMBL" id="ANB75917.1"/>
    </source>
</evidence>
<feature type="compositionally biased region" description="Basic and acidic residues" evidence="1">
    <location>
        <begin position="104"/>
        <end position="116"/>
    </location>
</feature>
<feature type="region of interest" description="Disordered" evidence="1">
    <location>
        <begin position="1"/>
        <end position="25"/>
    </location>
</feature>
<evidence type="ECO:0000256" key="2">
    <source>
        <dbReference type="SAM" id="Phobius"/>
    </source>
</evidence>
<dbReference type="KEGG" id="buz:AYM40_26845"/>
<protein>
    <submittedName>
        <fullName evidence="3">Uncharacterized protein</fullName>
    </submittedName>
</protein>
<dbReference type="STRING" id="1804984.AYM40_26845"/>
<evidence type="ECO:0000313" key="4">
    <source>
        <dbReference type="Proteomes" id="UP000076852"/>
    </source>
</evidence>
<dbReference type="AlphaFoldDB" id="A0A167WDD1"/>
<feature type="compositionally biased region" description="Polar residues" evidence="1">
    <location>
        <begin position="90"/>
        <end position="101"/>
    </location>
</feature>
<feature type="region of interest" description="Disordered" evidence="1">
    <location>
        <begin position="82"/>
        <end position="116"/>
    </location>
</feature>
<keyword evidence="4" id="KW-1185">Reference proteome</keyword>
<keyword evidence="2" id="KW-0472">Membrane</keyword>
<dbReference type="EMBL" id="CP014579">
    <property type="protein sequence ID" value="ANB75917.1"/>
    <property type="molecule type" value="Genomic_DNA"/>
</dbReference>
<reference evidence="3 4" key="1">
    <citation type="journal article" date="2016" name="Gene">
        <title>PacBio SMRT assembly of a complex multi-replicon genome reveals chlorocatechol degradative operon in a region of genome plasticity.</title>
        <authorList>
            <person name="Ricker N."/>
            <person name="Shen S.Y."/>
            <person name="Goordial J."/>
            <person name="Jin S."/>
            <person name="Fulthorpe R.R."/>
        </authorList>
    </citation>
    <scope>NUCLEOTIDE SEQUENCE [LARGE SCALE GENOMIC DNA]</scope>
    <source>
        <strain evidence="3 4">OLGA172</strain>
    </source>
</reference>
<feature type="transmembrane region" description="Helical" evidence="2">
    <location>
        <begin position="32"/>
        <end position="54"/>
    </location>
</feature>
<keyword evidence="2" id="KW-1133">Transmembrane helix</keyword>
<dbReference type="Proteomes" id="UP000076852">
    <property type="component" value="Chromosome 2"/>
</dbReference>
<proteinExistence type="predicted"/>
<organism evidence="3 4">
    <name type="scientific">Paraburkholderia phytofirmans OLGA172</name>
    <dbReference type="NCBI Taxonomy" id="1417228"/>
    <lineage>
        <taxon>Bacteria</taxon>
        <taxon>Pseudomonadati</taxon>
        <taxon>Pseudomonadota</taxon>
        <taxon>Betaproteobacteria</taxon>
        <taxon>Burkholderiales</taxon>
        <taxon>Burkholderiaceae</taxon>
        <taxon>Paraburkholderia</taxon>
    </lineage>
</organism>
<evidence type="ECO:0000256" key="1">
    <source>
        <dbReference type="SAM" id="MobiDB-lite"/>
    </source>
</evidence>
<name>A0A167WDD1_9BURK</name>
<gene>
    <name evidence="3" type="ORF">AYM40_26845</name>
</gene>
<accession>A0A167WDD1</accession>
<keyword evidence="2" id="KW-0812">Transmembrane</keyword>
<dbReference type="RefSeq" id="WP_063499172.1">
    <property type="nucleotide sequence ID" value="NZ_CP014579.1"/>
</dbReference>